<evidence type="ECO:0000259" key="1">
    <source>
        <dbReference type="PROSITE" id="PS50191"/>
    </source>
</evidence>
<dbReference type="Pfam" id="PF03765">
    <property type="entry name" value="CRAL_TRIO_N"/>
    <property type="match status" value="1"/>
</dbReference>
<dbReference type="PANTHER" id="PTHR45657:SF1">
    <property type="entry name" value="CRAL-TRIO DOMAIN-CONTAINING PROTEIN YKL091C-RELATED"/>
    <property type="match status" value="1"/>
</dbReference>
<dbReference type="EMBL" id="CP143789">
    <property type="protein sequence ID" value="WVN90041.1"/>
    <property type="molecule type" value="Genomic_DNA"/>
</dbReference>
<evidence type="ECO:0000313" key="2">
    <source>
        <dbReference type="EMBL" id="WVN90041.1"/>
    </source>
</evidence>
<reference evidence="2" key="2">
    <citation type="journal article" date="2022" name="Elife">
        <title>Obligate sexual reproduction of a homothallic fungus closely related to the Cryptococcus pathogenic species complex.</title>
        <authorList>
            <person name="Passer A.R."/>
            <person name="Clancey S.A."/>
            <person name="Shea T."/>
            <person name="David-Palma M."/>
            <person name="Averette A.F."/>
            <person name="Boekhout T."/>
            <person name="Porcel B.M."/>
            <person name="Nowrousian M."/>
            <person name="Cuomo C.A."/>
            <person name="Sun S."/>
            <person name="Heitman J."/>
            <person name="Coelho M.A."/>
        </authorList>
    </citation>
    <scope>NUCLEOTIDE SEQUENCE</scope>
    <source>
        <strain evidence="2">CBS 7841</strain>
    </source>
</reference>
<dbReference type="RefSeq" id="XP_066070741.1">
    <property type="nucleotide sequence ID" value="XM_066214644.1"/>
</dbReference>
<protein>
    <recommendedName>
        <fullName evidence="1">CRAL-TRIO domain-containing protein</fullName>
    </recommendedName>
</protein>
<dbReference type="Gene3D" id="1.10.8.20">
    <property type="entry name" value="N-terminal domain of phosphatidylinositol transfer protein sec14p"/>
    <property type="match status" value="1"/>
</dbReference>
<dbReference type="SUPFAM" id="SSF46938">
    <property type="entry name" value="CRAL/TRIO N-terminal domain"/>
    <property type="match status" value="1"/>
</dbReference>
<name>A0AAJ8JX65_9TREE</name>
<dbReference type="KEGG" id="cdep:91089484"/>
<dbReference type="AlphaFoldDB" id="A0AAJ8JX65"/>
<proteinExistence type="predicted"/>
<sequence length="234" mass="27485">MVADLLEPLSGHVGHLSLAQQSSLEKFRSILAATGFFPSAQNRQVITSKIGYDRYDDHTLLRFLRARKFDVEKARIMWEANEKWREEWKVDDIAAHGFSFPERGLVQRYYPQYYHHHDRFYRPLYFEHLGNLDVPKLNSLTSTQRQIKYLVSEYEKFLGVRCKACTEEKGEWVETCCTVLDLKGVKISNFYKVKDYIMAASAIGQNHSRNNGDIPYHQRTISFFYYLVPHKTMA</sequence>
<dbReference type="InterPro" id="IPR036865">
    <property type="entry name" value="CRAL-TRIO_dom_sf"/>
</dbReference>
<gene>
    <name evidence="2" type="ORF">L203_105275</name>
</gene>
<reference evidence="2" key="3">
    <citation type="submission" date="2024-01" db="EMBL/GenBank/DDBJ databases">
        <authorList>
            <person name="Coelho M.A."/>
            <person name="David-Palma M."/>
            <person name="Shea T."/>
            <person name="Sun S."/>
            <person name="Cuomo C.A."/>
            <person name="Heitman J."/>
        </authorList>
    </citation>
    <scope>NUCLEOTIDE SEQUENCE</scope>
    <source>
        <strain evidence="2">CBS 7841</strain>
    </source>
</reference>
<dbReference type="Proteomes" id="UP000094043">
    <property type="component" value="Chromosome 6"/>
</dbReference>
<dbReference type="InterPro" id="IPR001251">
    <property type="entry name" value="CRAL-TRIO_dom"/>
</dbReference>
<dbReference type="InterPro" id="IPR036273">
    <property type="entry name" value="CRAL/TRIO_N_dom_sf"/>
</dbReference>
<organism evidence="2 3">
    <name type="scientific">Cryptococcus depauperatus CBS 7841</name>
    <dbReference type="NCBI Taxonomy" id="1295531"/>
    <lineage>
        <taxon>Eukaryota</taxon>
        <taxon>Fungi</taxon>
        <taxon>Dikarya</taxon>
        <taxon>Basidiomycota</taxon>
        <taxon>Agaricomycotina</taxon>
        <taxon>Tremellomycetes</taxon>
        <taxon>Tremellales</taxon>
        <taxon>Cryptococcaceae</taxon>
        <taxon>Cryptococcus</taxon>
    </lineage>
</organism>
<dbReference type="SMART" id="SM01100">
    <property type="entry name" value="CRAL_TRIO_N"/>
    <property type="match status" value="1"/>
</dbReference>
<reference evidence="2" key="1">
    <citation type="submission" date="2016-06" db="EMBL/GenBank/DDBJ databases">
        <authorList>
            <person name="Cuomo C."/>
            <person name="Litvintseva A."/>
            <person name="Heitman J."/>
            <person name="Chen Y."/>
            <person name="Sun S."/>
            <person name="Springer D."/>
            <person name="Dromer F."/>
            <person name="Young S."/>
            <person name="Zeng Q."/>
            <person name="Chapman S."/>
            <person name="Gujja S."/>
            <person name="Saif S."/>
            <person name="Birren B."/>
        </authorList>
    </citation>
    <scope>NUCLEOTIDE SEQUENCE</scope>
    <source>
        <strain evidence="2">CBS 7841</strain>
    </source>
</reference>
<dbReference type="GeneID" id="91089484"/>
<evidence type="ECO:0000313" key="3">
    <source>
        <dbReference type="Proteomes" id="UP000094043"/>
    </source>
</evidence>
<dbReference type="Pfam" id="PF00650">
    <property type="entry name" value="CRAL_TRIO"/>
    <property type="match status" value="1"/>
</dbReference>
<dbReference type="PROSITE" id="PS50191">
    <property type="entry name" value="CRAL_TRIO"/>
    <property type="match status" value="1"/>
</dbReference>
<dbReference type="InterPro" id="IPR011074">
    <property type="entry name" value="CRAL/TRIO_N_dom"/>
</dbReference>
<accession>A0AAJ8JX65</accession>
<dbReference type="Gene3D" id="3.40.525.10">
    <property type="entry name" value="CRAL-TRIO lipid binding domain"/>
    <property type="match status" value="1"/>
</dbReference>
<keyword evidence="3" id="KW-1185">Reference proteome</keyword>
<dbReference type="SUPFAM" id="SSF52087">
    <property type="entry name" value="CRAL/TRIO domain"/>
    <property type="match status" value="1"/>
</dbReference>
<feature type="domain" description="CRAL-TRIO" evidence="1">
    <location>
        <begin position="102"/>
        <end position="234"/>
    </location>
</feature>
<dbReference type="PANTHER" id="PTHR45657">
    <property type="entry name" value="CRAL-TRIO DOMAIN-CONTAINING PROTEIN YKL091C-RELATED"/>
    <property type="match status" value="1"/>
</dbReference>
<dbReference type="InterPro" id="IPR051026">
    <property type="entry name" value="PI/PC_transfer"/>
</dbReference>